<dbReference type="PATRIC" id="fig|65700.7.peg.3028"/>
<evidence type="ECO:0008006" key="3">
    <source>
        <dbReference type="Google" id="ProtNLM"/>
    </source>
</evidence>
<name>A0A0M2KGD3_9GAMM</name>
<dbReference type="Gene3D" id="3.20.170.10">
    <property type="entry name" value="ADP-ribosylation domain"/>
    <property type="match status" value="1"/>
</dbReference>
<sequence>MTKRKFTFYHADRSDSLSPLSTLISFNGLSLFGENYMQRINSNDPNIVLHPEVQREMLCEDIRQKQFPTRPSRFSCLFGANSIAEAESFAKFITPRPVNPVKIYEVFADDFFICDMKWLDFVTDSFEQKIFNTNGYWYPAITQHAPVTGERALPAIEALLPLPVEIGKVVSILDFV</sequence>
<keyword evidence="2" id="KW-1185">Reference proteome</keyword>
<gene>
    <name evidence="1" type="ORF">SY86_12015</name>
</gene>
<dbReference type="AlphaFoldDB" id="A0A0M2KGD3"/>
<evidence type="ECO:0000313" key="2">
    <source>
        <dbReference type="Proteomes" id="UP000033924"/>
    </source>
</evidence>
<dbReference type="InterPro" id="IPR018840">
    <property type="entry name" value="DUF2441"/>
</dbReference>
<dbReference type="SUPFAM" id="SSF56399">
    <property type="entry name" value="ADP-ribosylation"/>
    <property type="match status" value="1"/>
</dbReference>
<protein>
    <recommendedName>
        <fullName evidence="3">DUF2441 domain-containing protein</fullName>
    </recommendedName>
</protein>
<accession>A0A0M2KGD3</accession>
<dbReference type="Proteomes" id="UP000033924">
    <property type="component" value="Unassembled WGS sequence"/>
</dbReference>
<dbReference type="Pfam" id="PF10386">
    <property type="entry name" value="DUF2441"/>
    <property type="match status" value="1"/>
</dbReference>
<proteinExistence type="predicted"/>
<comment type="caution">
    <text evidence="1">The sequence shown here is derived from an EMBL/GenBank/DDBJ whole genome shotgun (WGS) entry which is preliminary data.</text>
</comment>
<organism evidence="1 2">
    <name type="scientific">Erwinia tracheiphila</name>
    <dbReference type="NCBI Taxonomy" id="65700"/>
    <lineage>
        <taxon>Bacteria</taxon>
        <taxon>Pseudomonadati</taxon>
        <taxon>Pseudomonadota</taxon>
        <taxon>Gammaproteobacteria</taxon>
        <taxon>Enterobacterales</taxon>
        <taxon>Erwiniaceae</taxon>
        <taxon>Erwinia</taxon>
    </lineage>
</organism>
<evidence type="ECO:0000313" key="1">
    <source>
        <dbReference type="EMBL" id="KKF35991.1"/>
    </source>
</evidence>
<dbReference type="RefSeq" id="WP_016191114.1">
    <property type="nucleotide sequence ID" value="NZ_CP089932.1"/>
</dbReference>
<dbReference type="EMBL" id="JXNU01000003">
    <property type="protein sequence ID" value="KKF35991.1"/>
    <property type="molecule type" value="Genomic_DNA"/>
</dbReference>
<reference evidence="1 2" key="1">
    <citation type="submission" date="2015-01" db="EMBL/GenBank/DDBJ databases">
        <title>Erwinia tracheiphila.</title>
        <authorList>
            <person name="Shapiro L.R."/>
        </authorList>
    </citation>
    <scope>NUCLEOTIDE SEQUENCE [LARGE SCALE GENOMIC DNA]</scope>
    <source>
        <strain evidence="1 2">BuffGH</strain>
    </source>
</reference>